<feature type="region of interest" description="Disordered" evidence="1">
    <location>
        <begin position="1"/>
        <end position="20"/>
    </location>
</feature>
<dbReference type="OrthoDB" id="124103at2759"/>
<dbReference type="AlphaFoldDB" id="V9DVG7"/>
<keyword evidence="3" id="KW-1185">Reference proteome</keyword>
<reference evidence="2 3" key="1">
    <citation type="submission" date="2013-11" db="EMBL/GenBank/DDBJ databases">
        <title>The Genome Sequence of Phytophthora parasitica P1569.</title>
        <authorList>
            <consortium name="The Broad Institute Genomics Platform"/>
            <person name="Russ C."/>
            <person name="Tyler B."/>
            <person name="Panabieres F."/>
            <person name="Shan W."/>
            <person name="Tripathy S."/>
            <person name="Grunwald N."/>
            <person name="Machado M."/>
            <person name="Johnson C.S."/>
            <person name="Arredondo F."/>
            <person name="Hong C."/>
            <person name="Coffey M."/>
            <person name="Young S.K."/>
            <person name="Zeng Q."/>
            <person name="Gargeya S."/>
            <person name="Fitzgerald M."/>
            <person name="Abouelleil A."/>
            <person name="Alvarado L."/>
            <person name="Chapman S.B."/>
            <person name="Gainer-Dewar J."/>
            <person name="Goldberg J."/>
            <person name="Griggs A."/>
            <person name="Gujja S."/>
            <person name="Hansen M."/>
            <person name="Howarth C."/>
            <person name="Imamovic A."/>
            <person name="Ireland A."/>
            <person name="Larimer J."/>
            <person name="McCowan C."/>
            <person name="Murphy C."/>
            <person name="Pearson M."/>
            <person name="Poon T.W."/>
            <person name="Priest M."/>
            <person name="Roberts A."/>
            <person name="Saif S."/>
            <person name="Shea T."/>
            <person name="Sykes S."/>
            <person name="Wortman J."/>
            <person name="Nusbaum C."/>
            <person name="Birren B."/>
        </authorList>
    </citation>
    <scope>NUCLEOTIDE SEQUENCE [LARGE SCALE GENOMIC DNA]</scope>
    <source>
        <strain evidence="2 3">P1569</strain>
    </source>
</reference>
<organism evidence="2 3">
    <name type="scientific">Phytophthora nicotianae P1569</name>
    <dbReference type="NCBI Taxonomy" id="1317065"/>
    <lineage>
        <taxon>Eukaryota</taxon>
        <taxon>Sar</taxon>
        <taxon>Stramenopiles</taxon>
        <taxon>Oomycota</taxon>
        <taxon>Peronosporomycetes</taxon>
        <taxon>Peronosporales</taxon>
        <taxon>Peronosporaceae</taxon>
        <taxon>Phytophthora</taxon>
    </lineage>
</organism>
<dbReference type="HOGENOM" id="CLU_3261725_0_0_1"/>
<name>V9DVG7_PHYNI</name>
<protein>
    <submittedName>
        <fullName evidence="2">Uncharacterized protein</fullName>
    </submittedName>
</protein>
<dbReference type="EMBL" id="ANIZ01004181">
    <property type="protein sequence ID" value="ETI30323.1"/>
    <property type="molecule type" value="Genomic_DNA"/>
</dbReference>
<dbReference type="Proteomes" id="UP000018721">
    <property type="component" value="Unassembled WGS sequence"/>
</dbReference>
<evidence type="ECO:0000256" key="1">
    <source>
        <dbReference type="SAM" id="MobiDB-lite"/>
    </source>
</evidence>
<accession>V9DVG7</accession>
<proteinExistence type="predicted"/>
<comment type="caution">
    <text evidence="2">The sequence shown here is derived from an EMBL/GenBank/DDBJ whole genome shotgun (WGS) entry which is preliminary data.</text>
</comment>
<evidence type="ECO:0000313" key="2">
    <source>
        <dbReference type="EMBL" id="ETI30323.1"/>
    </source>
</evidence>
<sequence>MDALTESLKSASGKDNSKYEYKTQRLAFEKEQANLQLKHKAE</sequence>
<evidence type="ECO:0000313" key="3">
    <source>
        <dbReference type="Proteomes" id="UP000018721"/>
    </source>
</evidence>
<gene>
    <name evidence="2" type="ORF">F443_22555</name>
</gene>